<feature type="domain" description="Homing endonuclease LAGLIDADG" evidence="1">
    <location>
        <begin position="1"/>
        <end position="55"/>
    </location>
</feature>
<keyword evidence="3" id="KW-1185">Reference proteome</keyword>
<evidence type="ECO:0000259" key="1">
    <source>
        <dbReference type="Pfam" id="PF03161"/>
    </source>
</evidence>
<dbReference type="EMBL" id="JBHTKI010000010">
    <property type="protein sequence ID" value="MFD1031464.1"/>
    <property type="molecule type" value="Genomic_DNA"/>
</dbReference>
<protein>
    <recommendedName>
        <fullName evidence="1">Homing endonuclease LAGLIDADG domain-containing protein</fullName>
    </recommendedName>
</protein>
<proteinExistence type="predicted"/>
<dbReference type="Pfam" id="PF03161">
    <property type="entry name" value="LAGLIDADG_2"/>
    <property type="match status" value="1"/>
</dbReference>
<dbReference type="Proteomes" id="UP001597109">
    <property type="component" value="Unassembled WGS sequence"/>
</dbReference>
<sequence length="140" mass="16791">MAWWYQDDGHLKLDGDIPRKIILSTDSFSQGENLFLQHFLLDKYGFHFSLDGQNRLLLYDQFQIYYFLQIVDPYLHESMSRKKRPAYRVKPIADRTTIYLPDHLVLTKPTEEINRQYIKLARIIEAAKNREGFFRHNIVL</sequence>
<name>A0ABW3LA35_9BACL</name>
<reference evidence="3" key="1">
    <citation type="journal article" date="2019" name="Int. J. Syst. Evol. Microbiol.">
        <title>The Global Catalogue of Microorganisms (GCM) 10K type strain sequencing project: providing services to taxonomists for standard genome sequencing and annotation.</title>
        <authorList>
            <consortium name="The Broad Institute Genomics Platform"/>
            <consortium name="The Broad Institute Genome Sequencing Center for Infectious Disease"/>
            <person name="Wu L."/>
            <person name="Ma J."/>
        </authorList>
    </citation>
    <scope>NUCLEOTIDE SEQUENCE [LARGE SCALE GENOMIC DNA]</scope>
    <source>
        <strain evidence="3">CCUG 56756</strain>
    </source>
</reference>
<gene>
    <name evidence="2" type="ORF">ACFQ1X_08485</name>
</gene>
<dbReference type="RefSeq" id="WP_379082131.1">
    <property type="nucleotide sequence ID" value="NZ_JBHTKI010000010.1"/>
</dbReference>
<dbReference type="Gene3D" id="3.10.28.10">
    <property type="entry name" value="Homing endonucleases"/>
    <property type="match status" value="1"/>
</dbReference>
<comment type="caution">
    <text evidence="2">The sequence shown here is derived from an EMBL/GenBank/DDBJ whole genome shotgun (WGS) entry which is preliminary data.</text>
</comment>
<dbReference type="InterPro" id="IPR027434">
    <property type="entry name" value="Homing_endonucl"/>
</dbReference>
<accession>A0ABW3LA35</accession>
<dbReference type="SUPFAM" id="SSF55608">
    <property type="entry name" value="Homing endonucleases"/>
    <property type="match status" value="1"/>
</dbReference>
<evidence type="ECO:0000313" key="3">
    <source>
        <dbReference type="Proteomes" id="UP001597109"/>
    </source>
</evidence>
<dbReference type="InterPro" id="IPR004860">
    <property type="entry name" value="LAGLIDADG_dom"/>
</dbReference>
<organism evidence="2 3">
    <name type="scientific">Metaplanococcus flavidus</name>
    <dbReference type="NCBI Taxonomy" id="569883"/>
    <lineage>
        <taxon>Bacteria</taxon>
        <taxon>Bacillati</taxon>
        <taxon>Bacillota</taxon>
        <taxon>Bacilli</taxon>
        <taxon>Bacillales</taxon>
        <taxon>Caryophanaceae</taxon>
        <taxon>Metaplanococcus</taxon>
    </lineage>
</organism>
<evidence type="ECO:0000313" key="2">
    <source>
        <dbReference type="EMBL" id="MFD1031464.1"/>
    </source>
</evidence>